<keyword evidence="15" id="KW-1185">Reference proteome</keyword>
<keyword evidence="5 10" id="KW-0819">tRNA processing</keyword>
<dbReference type="PANTHER" id="PTHR11088">
    <property type="entry name" value="TRNA DIMETHYLALLYLTRANSFERASE"/>
    <property type="match status" value="1"/>
</dbReference>
<evidence type="ECO:0000256" key="11">
    <source>
        <dbReference type="RuleBase" id="RU003783"/>
    </source>
</evidence>
<dbReference type="InterPro" id="IPR039657">
    <property type="entry name" value="Dimethylallyltransferase"/>
</dbReference>
<evidence type="ECO:0000256" key="13">
    <source>
        <dbReference type="RuleBase" id="RU003785"/>
    </source>
</evidence>
<evidence type="ECO:0000313" key="14">
    <source>
        <dbReference type="EMBL" id="MFN2976986.1"/>
    </source>
</evidence>
<dbReference type="InterPro" id="IPR018022">
    <property type="entry name" value="IPT"/>
</dbReference>
<feature type="site" description="Interaction with substrate tRNA" evidence="10">
    <location>
        <position position="107"/>
    </location>
</feature>
<dbReference type="Pfam" id="PF01715">
    <property type="entry name" value="IPPT"/>
    <property type="match status" value="1"/>
</dbReference>
<dbReference type="NCBIfam" id="TIGR00174">
    <property type="entry name" value="miaA"/>
    <property type="match status" value="1"/>
</dbReference>
<evidence type="ECO:0000256" key="6">
    <source>
        <dbReference type="ARBA" id="ARBA00022741"/>
    </source>
</evidence>
<dbReference type="GO" id="GO:0052381">
    <property type="term" value="F:tRNA dimethylallyltransferase activity"/>
    <property type="evidence" value="ECO:0007669"/>
    <property type="project" value="UniProtKB-EC"/>
</dbReference>
<keyword evidence="8 10" id="KW-0460">Magnesium</keyword>
<dbReference type="SUPFAM" id="SSF52540">
    <property type="entry name" value="P-loop containing nucleoside triphosphate hydrolases"/>
    <property type="match status" value="2"/>
</dbReference>
<name>A0ABW9KMG1_9BACT</name>
<feature type="site" description="Interaction with substrate tRNA" evidence="10">
    <location>
        <position position="129"/>
    </location>
</feature>
<dbReference type="Gene3D" id="1.10.20.140">
    <property type="match status" value="1"/>
</dbReference>
<evidence type="ECO:0000256" key="3">
    <source>
        <dbReference type="ARBA" id="ARBA00005842"/>
    </source>
</evidence>
<evidence type="ECO:0000256" key="12">
    <source>
        <dbReference type="RuleBase" id="RU003784"/>
    </source>
</evidence>
<organism evidence="14 15">
    <name type="scientific">Terriglobus aquaticus</name>
    <dbReference type="NCBI Taxonomy" id="940139"/>
    <lineage>
        <taxon>Bacteria</taxon>
        <taxon>Pseudomonadati</taxon>
        <taxon>Acidobacteriota</taxon>
        <taxon>Terriglobia</taxon>
        <taxon>Terriglobales</taxon>
        <taxon>Acidobacteriaceae</taxon>
        <taxon>Terriglobus</taxon>
    </lineage>
</organism>
<comment type="caution">
    <text evidence="14">The sequence shown here is derived from an EMBL/GenBank/DDBJ whole genome shotgun (WGS) entry which is preliminary data.</text>
</comment>
<comment type="subunit">
    <text evidence="10">Monomer.</text>
</comment>
<dbReference type="InterPro" id="IPR027417">
    <property type="entry name" value="P-loop_NTPase"/>
</dbReference>
<feature type="binding site" evidence="10">
    <location>
        <begin position="18"/>
        <end position="23"/>
    </location>
    <ligand>
        <name>substrate</name>
    </ligand>
</feature>
<dbReference type="HAMAP" id="MF_00185">
    <property type="entry name" value="IPP_trans"/>
    <property type="match status" value="1"/>
</dbReference>
<keyword evidence="6 10" id="KW-0547">Nucleotide-binding</keyword>
<evidence type="ECO:0000256" key="1">
    <source>
        <dbReference type="ARBA" id="ARBA00001946"/>
    </source>
</evidence>
<feature type="binding site" evidence="10">
    <location>
        <begin position="16"/>
        <end position="23"/>
    </location>
    <ligand>
        <name>ATP</name>
        <dbReference type="ChEBI" id="CHEBI:30616"/>
    </ligand>
</feature>
<evidence type="ECO:0000256" key="5">
    <source>
        <dbReference type="ARBA" id="ARBA00022694"/>
    </source>
</evidence>
<gene>
    <name evidence="10 14" type="primary">miaA</name>
    <name evidence="14" type="ORF">ACK2TP_14540</name>
</gene>
<dbReference type="Gene3D" id="3.40.50.300">
    <property type="entry name" value="P-loop containing nucleotide triphosphate hydrolases"/>
    <property type="match status" value="1"/>
</dbReference>
<dbReference type="PANTHER" id="PTHR11088:SF60">
    <property type="entry name" value="TRNA DIMETHYLALLYLTRANSFERASE"/>
    <property type="match status" value="1"/>
</dbReference>
<proteinExistence type="inferred from homology"/>
<comment type="function">
    <text evidence="2 10 12">Catalyzes the transfer of a dimethylallyl group onto the adenine at position 37 in tRNAs that read codons beginning with uridine, leading to the formation of N6-(dimethylallyl)adenosine (i(6)A).</text>
</comment>
<comment type="catalytic activity">
    <reaction evidence="9 10 11">
        <text>adenosine(37) in tRNA + dimethylallyl diphosphate = N(6)-dimethylallyladenosine(37) in tRNA + diphosphate</text>
        <dbReference type="Rhea" id="RHEA:26482"/>
        <dbReference type="Rhea" id="RHEA-COMP:10162"/>
        <dbReference type="Rhea" id="RHEA-COMP:10375"/>
        <dbReference type="ChEBI" id="CHEBI:33019"/>
        <dbReference type="ChEBI" id="CHEBI:57623"/>
        <dbReference type="ChEBI" id="CHEBI:74411"/>
        <dbReference type="ChEBI" id="CHEBI:74415"/>
        <dbReference type="EC" id="2.5.1.75"/>
    </reaction>
</comment>
<protein>
    <recommendedName>
        <fullName evidence="10">tRNA dimethylallyltransferase</fullName>
        <ecNumber evidence="10">2.5.1.75</ecNumber>
    </recommendedName>
    <alternativeName>
        <fullName evidence="10">Dimethylallyl diphosphate:tRNA dimethylallyltransferase</fullName>
        <shortName evidence="10">DMAPP:tRNA dimethylallyltransferase</shortName>
        <shortName evidence="10">DMATase</shortName>
    </alternativeName>
    <alternativeName>
        <fullName evidence="10">Isopentenyl-diphosphate:tRNA isopentenyltransferase</fullName>
        <shortName evidence="10">IPP transferase</shortName>
        <shortName evidence="10">IPPT</shortName>
        <shortName evidence="10">IPTase</shortName>
    </alternativeName>
</protein>
<reference evidence="14 15" key="1">
    <citation type="submission" date="2024-12" db="EMBL/GenBank/DDBJ databases">
        <authorList>
            <person name="Lee Y."/>
        </authorList>
    </citation>
    <scope>NUCLEOTIDE SEQUENCE [LARGE SCALE GENOMIC DNA]</scope>
    <source>
        <strain evidence="14 15">03SUJ4</strain>
    </source>
</reference>
<dbReference type="RefSeq" id="WP_263414837.1">
    <property type="nucleotide sequence ID" value="NZ_BAABBH010000001.1"/>
</dbReference>
<sequence>MATNSQNDPLLVVLVGPTASGKTALSLALAEHLNGEIISCDSVAVYRGMDIGSAKPTPAEQARIPHHLTDVATPATDYTAGDYGRAARAAAHSIASRGKTPIVAGGTGLYLRAFLDGLSPMPTRNEALRDRLRTFSTRRGPASLHRLLTRLDPAAAASIHPNDEPKLIRALEVRLLARQPITEAWQDQRPEPLTGFHVVQFGLAPPRADLYTRINARCAAMFANGLIEETRNLIAEYGPTPRAFQALGYAQASAVLRNELTEPEAIAATQQGHRNYSKRQGTWFRRDPRIHWLPTFGETALPALLQALKA</sequence>
<comment type="cofactor">
    <cofactor evidence="1 10">
        <name>Mg(2+)</name>
        <dbReference type="ChEBI" id="CHEBI:18420"/>
    </cofactor>
</comment>
<dbReference type="EMBL" id="JBJYXY010000001">
    <property type="protein sequence ID" value="MFN2976986.1"/>
    <property type="molecule type" value="Genomic_DNA"/>
</dbReference>
<evidence type="ECO:0000256" key="4">
    <source>
        <dbReference type="ARBA" id="ARBA00022679"/>
    </source>
</evidence>
<evidence type="ECO:0000256" key="2">
    <source>
        <dbReference type="ARBA" id="ARBA00003213"/>
    </source>
</evidence>
<evidence type="ECO:0000256" key="9">
    <source>
        <dbReference type="ARBA" id="ARBA00049563"/>
    </source>
</evidence>
<dbReference type="Proteomes" id="UP001634747">
    <property type="component" value="Unassembled WGS sequence"/>
</dbReference>
<keyword evidence="4 10" id="KW-0808">Transferase</keyword>
<feature type="region of interest" description="Interaction with substrate tRNA" evidence="10">
    <location>
        <begin position="41"/>
        <end position="44"/>
    </location>
</feature>
<evidence type="ECO:0000313" key="15">
    <source>
        <dbReference type="Proteomes" id="UP001634747"/>
    </source>
</evidence>
<comment type="similarity">
    <text evidence="3 10 13">Belongs to the IPP transferase family.</text>
</comment>
<evidence type="ECO:0000256" key="10">
    <source>
        <dbReference type="HAMAP-Rule" id="MF_00185"/>
    </source>
</evidence>
<evidence type="ECO:0000256" key="7">
    <source>
        <dbReference type="ARBA" id="ARBA00022840"/>
    </source>
</evidence>
<keyword evidence="7 10" id="KW-0067">ATP-binding</keyword>
<accession>A0ABW9KMG1</accession>
<evidence type="ECO:0000256" key="8">
    <source>
        <dbReference type="ARBA" id="ARBA00022842"/>
    </source>
</evidence>
<comment type="caution">
    <text evidence="10">Lacks conserved residue(s) required for the propagation of feature annotation.</text>
</comment>
<dbReference type="EC" id="2.5.1.75" evidence="10"/>